<evidence type="ECO:0000313" key="7">
    <source>
        <dbReference type="EMBL" id="SDY96359.1"/>
    </source>
</evidence>
<dbReference type="AlphaFoldDB" id="A0A1H3P7K8"/>
<keyword evidence="4 5" id="KW-0472">Membrane</keyword>
<dbReference type="STRING" id="589385.SAMN05421504_10830"/>
<comment type="subcellular location">
    <subcellularLocation>
        <location evidence="1">Membrane</location>
        <topology evidence="1">Multi-pass membrane protein</topology>
    </subcellularLocation>
</comment>
<feature type="transmembrane region" description="Helical" evidence="5">
    <location>
        <begin position="47"/>
        <end position="68"/>
    </location>
</feature>
<evidence type="ECO:0000259" key="6">
    <source>
        <dbReference type="Pfam" id="PF07291"/>
    </source>
</evidence>
<evidence type="ECO:0000256" key="2">
    <source>
        <dbReference type="ARBA" id="ARBA00022692"/>
    </source>
</evidence>
<organism evidence="7 8">
    <name type="scientific">Amycolatopsis xylanica</name>
    <dbReference type="NCBI Taxonomy" id="589385"/>
    <lineage>
        <taxon>Bacteria</taxon>
        <taxon>Bacillati</taxon>
        <taxon>Actinomycetota</taxon>
        <taxon>Actinomycetes</taxon>
        <taxon>Pseudonocardiales</taxon>
        <taxon>Pseudonocardiaceae</taxon>
        <taxon>Amycolatopsis</taxon>
    </lineage>
</organism>
<sequence length="176" mass="17745">MSYAELFFRAFLLGVFLFAVLGKARGRAAFEEFVLSLQGLRLTPRKWSAHLAALVVAAEAAVVVLLAVPGTVVAGFGLAAVLLIGMTGAIVVAIGKGRQAPCRCFGASVTPLGTGHVVRNLILLAASAGGLAFAGSTGATEPGGVVLALAAAAVGVLLVVRADDLMALFAVTQDSK</sequence>
<dbReference type="OrthoDB" id="3430313at2"/>
<evidence type="ECO:0000256" key="4">
    <source>
        <dbReference type="ARBA" id="ARBA00023136"/>
    </source>
</evidence>
<proteinExistence type="predicted"/>
<dbReference type="UniPathway" id="UPA00895"/>
<reference evidence="7 8" key="1">
    <citation type="submission" date="2016-10" db="EMBL/GenBank/DDBJ databases">
        <authorList>
            <person name="de Groot N.N."/>
        </authorList>
    </citation>
    <scope>NUCLEOTIDE SEQUENCE [LARGE SCALE GENOMIC DNA]</scope>
    <source>
        <strain evidence="7 8">CPCC 202699</strain>
    </source>
</reference>
<name>A0A1H3P7K8_9PSEU</name>
<gene>
    <name evidence="7" type="ORF">SAMN05421504_10830</name>
</gene>
<dbReference type="RefSeq" id="WP_091295220.1">
    <property type="nucleotide sequence ID" value="NZ_FNON01000008.1"/>
</dbReference>
<feature type="transmembrane region" description="Helical" evidence="5">
    <location>
        <begin position="142"/>
        <end position="160"/>
    </location>
</feature>
<protein>
    <submittedName>
        <fullName evidence="7">Methylamine utilisation protein MauE</fullName>
    </submittedName>
</protein>
<keyword evidence="3 5" id="KW-1133">Transmembrane helix</keyword>
<dbReference type="GO" id="GO:0016020">
    <property type="term" value="C:membrane"/>
    <property type="evidence" value="ECO:0007669"/>
    <property type="project" value="UniProtKB-SubCell"/>
</dbReference>
<evidence type="ECO:0000256" key="3">
    <source>
        <dbReference type="ARBA" id="ARBA00022989"/>
    </source>
</evidence>
<feature type="domain" description="Methylamine utilisation protein MauE" evidence="6">
    <location>
        <begin position="2"/>
        <end position="132"/>
    </location>
</feature>
<keyword evidence="8" id="KW-1185">Reference proteome</keyword>
<dbReference type="Proteomes" id="UP000199515">
    <property type="component" value="Unassembled WGS sequence"/>
</dbReference>
<feature type="transmembrane region" description="Helical" evidence="5">
    <location>
        <begin position="6"/>
        <end position="26"/>
    </location>
</feature>
<accession>A0A1H3P7K8</accession>
<evidence type="ECO:0000256" key="5">
    <source>
        <dbReference type="SAM" id="Phobius"/>
    </source>
</evidence>
<feature type="transmembrane region" description="Helical" evidence="5">
    <location>
        <begin position="116"/>
        <end position="136"/>
    </location>
</feature>
<dbReference type="EMBL" id="FNON01000008">
    <property type="protein sequence ID" value="SDY96359.1"/>
    <property type="molecule type" value="Genomic_DNA"/>
</dbReference>
<dbReference type="GO" id="GO:0030416">
    <property type="term" value="P:methylamine metabolic process"/>
    <property type="evidence" value="ECO:0007669"/>
    <property type="project" value="InterPro"/>
</dbReference>
<evidence type="ECO:0000313" key="8">
    <source>
        <dbReference type="Proteomes" id="UP000199515"/>
    </source>
</evidence>
<keyword evidence="2 5" id="KW-0812">Transmembrane</keyword>
<evidence type="ECO:0000256" key="1">
    <source>
        <dbReference type="ARBA" id="ARBA00004141"/>
    </source>
</evidence>
<dbReference type="InterPro" id="IPR009908">
    <property type="entry name" value="Methylamine_util_MauE"/>
</dbReference>
<dbReference type="Pfam" id="PF07291">
    <property type="entry name" value="MauE"/>
    <property type="match status" value="1"/>
</dbReference>
<feature type="transmembrane region" description="Helical" evidence="5">
    <location>
        <begin position="74"/>
        <end position="95"/>
    </location>
</feature>